<protein>
    <submittedName>
        <fullName evidence="1">Uncharacterized protein</fullName>
    </submittedName>
</protein>
<gene>
    <name evidence="1" type="ORF">CEURO_LOCUS12109</name>
</gene>
<proteinExistence type="predicted"/>
<comment type="caution">
    <text evidence="1">The sequence shown here is derived from an EMBL/GenBank/DDBJ whole genome shotgun (WGS) entry which is preliminary data.</text>
</comment>
<reference evidence="1" key="1">
    <citation type="submission" date="2022-07" db="EMBL/GenBank/DDBJ databases">
        <authorList>
            <person name="Macas J."/>
            <person name="Novak P."/>
            <person name="Neumann P."/>
        </authorList>
    </citation>
    <scope>NUCLEOTIDE SEQUENCE</scope>
</reference>
<organism evidence="1 2">
    <name type="scientific">Cuscuta europaea</name>
    <name type="common">European dodder</name>
    <dbReference type="NCBI Taxonomy" id="41803"/>
    <lineage>
        <taxon>Eukaryota</taxon>
        <taxon>Viridiplantae</taxon>
        <taxon>Streptophyta</taxon>
        <taxon>Embryophyta</taxon>
        <taxon>Tracheophyta</taxon>
        <taxon>Spermatophyta</taxon>
        <taxon>Magnoliopsida</taxon>
        <taxon>eudicotyledons</taxon>
        <taxon>Gunneridae</taxon>
        <taxon>Pentapetalae</taxon>
        <taxon>asterids</taxon>
        <taxon>lamiids</taxon>
        <taxon>Solanales</taxon>
        <taxon>Convolvulaceae</taxon>
        <taxon>Cuscuteae</taxon>
        <taxon>Cuscuta</taxon>
        <taxon>Cuscuta subgen. Cuscuta</taxon>
    </lineage>
</organism>
<dbReference type="EMBL" id="CAMAPE010000029">
    <property type="protein sequence ID" value="CAH9092810.1"/>
    <property type="molecule type" value="Genomic_DNA"/>
</dbReference>
<name>A0A9P0ZAE3_CUSEU</name>
<sequence>MQDVERDMIKKSVEEIKCIKEQIECIKLLPIKEVHREVEEVVAKFFPIIEGKDKECEDMDSILGNLISDIQDTCLHMIRIRKKFRQKCPTLTLKRKLKMHNLTGLKRTLDSLEGLACSFNDRWKHYAPLFTPFYAIGVKKATNR</sequence>
<dbReference type="AlphaFoldDB" id="A0A9P0ZAE3"/>
<keyword evidence="2" id="KW-1185">Reference proteome</keyword>
<dbReference type="Proteomes" id="UP001152484">
    <property type="component" value="Unassembled WGS sequence"/>
</dbReference>
<evidence type="ECO:0000313" key="2">
    <source>
        <dbReference type="Proteomes" id="UP001152484"/>
    </source>
</evidence>
<accession>A0A9P0ZAE3</accession>
<evidence type="ECO:0000313" key="1">
    <source>
        <dbReference type="EMBL" id="CAH9092810.1"/>
    </source>
</evidence>